<dbReference type="EMBL" id="JAWRVI010000018">
    <property type="protein sequence ID" value="KAK4089727.1"/>
    <property type="molecule type" value="Genomic_DNA"/>
</dbReference>
<evidence type="ECO:0000313" key="1">
    <source>
        <dbReference type="EMBL" id="KAK4089727.1"/>
    </source>
</evidence>
<organism evidence="1 2">
    <name type="scientific">Purpureocillium lilacinum</name>
    <name type="common">Paecilomyces lilacinus</name>
    <dbReference type="NCBI Taxonomy" id="33203"/>
    <lineage>
        <taxon>Eukaryota</taxon>
        <taxon>Fungi</taxon>
        <taxon>Dikarya</taxon>
        <taxon>Ascomycota</taxon>
        <taxon>Pezizomycotina</taxon>
        <taxon>Sordariomycetes</taxon>
        <taxon>Hypocreomycetidae</taxon>
        <taxon>Hypocreales</taxon>
        <taxon>Ophiocordycipitaceae</taxon>
        <taxon>Purpureocillium</taxon>
    </lineage>
</organism>
<comment type="caution">
    <text evidence="1">The sequence shown here is derived from an EMBL/GenBank/DDBJ whole genome shotgun (WGS) entry which is preliminary data.</text>
</comment>
<accession>A0ABR0C0N5</accession>
<reference evidence="1 2" key="1">
    <citation type="journal article" date="2024" name="Microbiol. Resour. Announc.">
        <title>Genome annotations for the ascomycete fungi Trichoderma harzianum, Trichoderma aggressivum, and Purpureocillium lilacinum.</title>
        <authorList>
            <person name="Beijen E.P.W."/>
            <person name="Ohm R.A."/>
        </authorList>
    </citation>
    <scope>NUCLEOTIDE SEQUENCE [LARGE SCALE GENOMIC DNA]</scope>
    <source>
        <strain evidence="1 2">CBS 150709</strain>
    </source>
</reference>
<protein>
    <submittedName>
        <fullName evidence="1">Uncharacterized protein</fullName>
    </submittedName>
</protein>
<keyword evidence="2" id="KW-1185">Reference proteome</keyword>
<gene>
    <name evidence="1" type="ORF">Purlil1_5830</name>
</gene>
<name>A0ABR0C0N5_PURLI</name>
<evidence type="ECO:0000313" key="2">
    <source>
        <dbReference type="Proteomes" id="UP001287286"/>
    </source>
</evidence>
<proteinExistence type="predicted"/>
<dbReference type="Proteomes" id="UP001287286">
    <property type="component" value="Unassembled WGS sequence"/>
</dbReference>
<sequence length="177" mass="18245">MAALGPPLPPRNPHPFAQLRPRAAAAHVAVPAGRRRLSLVLGSLWLAGCGFQAVSGGRGVLRGGGTMEIWGWEGRRQKGTAHRQLGWSLGGEGAYKPKPHCAGTRPAPWAVAIVDDRCPLGPALRLANNPRAAVEIATSTGRLALAAGLPMGMSGGNQGAAVVVATANGRSGYELRN</sequence>